<dbReference type="InterPro" id="IPR009057">
    <property type="entry name" value="Homeodomain-like_sf"/>
</dbReference>
<dbReference type="KEGG" id="amq:AMETH_3166"/>
<dbReference type="InterPro" id="IPR050624">
    <property type="entry name" value="HTH-type_Tx_Regulator"/>
</dbReference>
<dbReference type="AlphaFoldDB" id="A0A076MQU2"/>
<feature type="DNA-binding region" description="H-T-H motif" evidence="2">
    <location>
        <begin position="32"/>
        <end position="51"/>
    </location>
</feature>
<dbReference type="HOGENOM" id="CLU_087539_1_0_11"/>
<dbReference type="eggNOG" id="COG1309">
    <property type="taxonomic scope" value="Bacteria"/>
</dbReference>
<dbReference type="STRING" id="1068978.AMETH_3166"/>
<dbReference type="Pfam" id="PF00440">
    <property type="entry name" value="TetR_N"/>
    <property type="match status" value="1"/>
</dbReference>
<keyword evidence="1 2" id="KW-0238">DNA-binding</keyword>
<dbReference type="PATRIC" id="fig|1068978.7.peg.3384"/>
<reference evidence="4 5" key="1">
    <citation type="submission" date="2014-07" db="EMBL/GenBank/DDBJ databases">
        <title>Whole Genome Sequence of the Amycolatopsis methanolica 239.</title>
        <authorList>
            <person name="Tang B."/>
        </authorList>
    </citation>
    <scope>NUCLEOTIDE SEQUENCE [LARGE SCALE GENOMIC DNA]</scope>
    <source>
        <strain evidence="4 5">239</strain>
    </source>
</reference>
<organism evidence="4 5">
    <name type="scientific">Amycolatopsis methanolica 239</name>
    <dbReference type="NCBI Taxonomy" id="1068978"/>
    <lineage>
        <taxon>Bacteria</taxon>
        <taxon>Bacillati</taxon>
        <taxon>Actinomycetota</taxon>
        <taxon>Actinomycetes</taxon>
        <taxon>Pseudonocardiales</taxon>
        <taxon>Pseudonocardiaceae</taxon>
        <taxon>Amycolatopsis</taxon>
        <taxon>Amycolatopsis methanolica group</taxon>
    </lineage>
</organism>
<gene>
    <name evidence="4" type="ORF">AMETH_3166</name>
</gene>
<proteinExistence type="predicted"/>
<dbReference type="PANTHER" id="PTHR43479:SF11">
    <property type="entry name" value="ACREF_ENVCD OPERON REPRESSOR-RELATED"/>
    <property type="match status" value="1"/>
</dbReference>
<protein>
    <submittedName>
        <fullName evidence="4">Putative HTH-type transcriptional regulator</fullName>
    </submittedName>
</protein>
<evidence type="ECO:0000256" key="1">
    <source>
        <dbReference type="ARBA" id="ARBA00023125"/>
    </source>
</evidence>
<dbReference type="EMBL" id="CP009110">
    <property type="protein sequence ID" value="AIJ23258.1"/>
    <property type="molecule type" value="Genomic_DNA"/>
</dbReference>
<sequence>MRGSTDARAQRTRKRLVNAFQELAAEGGADVTVKEIVTRAGVNRTSFYAHFPDLDALAVAATSDLFDVVAVADAARRPGDPAQASLDSLRAVIEYLAERATVYERLLGSGATPFFTAVEDAFTERNRHTLRGVRDLPPEVDVDVTARYVAAGVMGVIAQWLRDGRPVSAEALAVRLRDVLPPYLIAR</sequence>
<dbReference type="GO" id="GO:0003677">
    <property type="term" value="F:DNA binding"/>
    <property type="evidence" value="ECO:0007669"/>
    <property type="project" value="UniProtKB-UniRule"/>
</dbReference>
<dbReference type="InterPro" id="IPR036271">
    <property type="entry name" value="Tet_transcr_reg_TetR-rel_C_sf"/>
</dbReference>
<dbReference type="InterPro" id="IPR001647">
    <property type="entry name" value="HTH_TetR"/>
</dbReference>
<evidence type="ECO:0000259" key="3">
    <source>
        <dbReference type="PROSITE" id="PS50977"/>
    </source>
</evidence>
<evidence type="ECO:0000256" key="2">
    <source>
        <dbReference type="PROSITE-ProRule" id="PRU00335"/>
    </source>
</evidence>
<dbReference type="Pfam" id="PF14278">
    <property type="entry name" value="TetR_C_8"/>
    <property type="match status" value="1"/>
</dbReference>
<evidence type="ECO:0000313" key="4">
    <source>
        <dbReference type="EMBL" id="AIJ23258.1"/>
    </source>
</evidence>
<dbReference type="PANTHER" id="PTHR43479">
    <property type="entry name" value="ACREF/ENVCD OPERON REPRESSOR-RELATED"/>
    <property type="match status" value="1"/>
</dbReference>
<dbReference type="SUPFAM" id="SSF46689">
    <property type="entry name" value="Homeodomain-like"/>
    <property type="match status" value="1"/>
</dbReference>
<dbReference type="Gene3D" id="1.10.357.10">
    <property type="entry name" value="Tetracycline Repressor, domain 2"/>
    <property type="match status" value="1"/>
</dbReference>
<name>A0A076MQU2_AMYME</name>
<dbReference type="SUPFAM" id="SSF48498">
    <property type="entry name" value="Tetracyclin repressor-like, C-terminal domain"/>
    <property type="match status" value="1"/>
</dbReference>
<keyword evidence="5" id="KW-1185">Reference proteome</keyword>
<dbReference type="Proteomes" id="UP000062973">
    <property type="component" value="Chromosome"/>
</dbReference>
<dbReference type="InterPro" id="IPR039532">
    <property type="entry name" value="TetR_C_Firmicutes"/>
</dbReference>
<dbReference type="PROSITE" id="PS50977">
    <property type="entry name" value="HTH_TETR_2"/>
    <property type="match status" value="1"/>
</dbReference>
<evidence type="ECO:0000313" key="5">
    <source>
        <dbReference type="Proteomes" id="UP000062973"/>
    </source>
</evidence>
<accession>A0A076MQU2</accession>
<feature type="domain" description="HTH tetR-type" evidence="3">
    <location>
        <begin position="10"/>
        <end position="69"/>
    </location>
</feature>